<protein>
    <submittedName>
        <fullName evidence="2">Uncharacterized protein</fullName>
    </submittedName>
</protein>
<organism evidence="2 3">
    <name type="scientific">Thalassiosira pseudonana</name>
    <name type="common">Marine diatom</name>
    <name type="synonym">Cyclotella nana</name>
    <dbReference type="NCBI Taxonomy" id="35128"/>
    <lineage>
        <taxon>Eukaryota</taxon>
        <taxon>Sar</taxon>
        <taxon>Stramenopiles</taxon>
        <taxon>Ochrophyta</taxon>
        <taxon>Bacillariophyta</taxon>
        <taxon>Coscinodiscophyceae</taxon>
        <taxon>Thalassiosirophycidae</taxon>
        <taxon>Thalassiosirales</taxon>
        <taxon>Thalassiosiraceae</taxon>
        <taxon>Thalassiosira</taxon>
    </lineage>
</organism>
<keyword evidence="1" id="KW-0732">Signal</keyword>
<gene>
    <name evidence="2" type="ORF">THAPSDRAFT_3884</name>
</gene>
<dbReference type="Proteomes" id="UP000001449">
    <property type="component" value="Chromosome 3"/>
</dbReference>
<evidence type="ECO:0000256" key="1">
    <source>
        <dbReference type="SAM" id="SignalP"/>
    </source>
</evidence>
<dbReference type="HOGENOM" id="CLU_1135479_0_0_1"/>
<dbReference type="InParanoid" id="B8BW84"/>
<dbReference type="PaxDb" id="35128-Thaps3884"/>
<evidence type="ECO:0000313" key="2">
    <source>
        <dbReference type="EMBL" id="EED94474.1"/>
    </source>
</evidence>
<keyword evidence="3" id="KW-1185">Reference proteome</keyword>
<dbReference type="KEGG" id="tps:THAPSDRAFT_3884"/>
<dbReference type="AlphaFoldDB" id="B8BW84"/>
<proteinExistence type="predicted"/>
<dbReference type="GeneID" id="7445380"/>
<feature type="signal peptide" evidence="1">
    <location>
        <begin position="1"/>
        <end position="19"/>
    </location>
</feature>
<evidence type="ECO:0000313" key="3">
    <source>
        <dbReference type="Proteomes" id="UP000001449"/>
    </source>
</evidence>
<dbReference type="EMBL" id="CM000640">
    <property type="protein sequence ID" value="EED94474.1"/>
    <property type="molecule type" value="Genomic_DNA"/>
</dbReference>
<reference evidence="2 3" key="1">
    <citation type="journal article" date="2004" name="Science">
        <title>The genome of the diatom Thalassiosira pseudonana: ecology, evolution, and metabolism.</title>
        <authorList>
            <person name="Armbrust E.V."/>
            <person name="Berges J.A."/>
            <person name="Bowler C."/>
            <person name="Green B.R."/>
            <person name="Martinez D."/>
            <person name="Putnam N.H."/>
            <person name="Zhou S."/>
            <person name="Allen A.E."/>
            <person name="Apt K.E."/>
            <person name="Bechner M."/>
            <person name="Brzezinski M.A."/>
            <person name="Chaal B.K."/>
            <person name="Chiovitti A."/>
            <person name="Davis A.K."/>
            <person name="Demarest M.S."/>
            <person name="Detter J.C."/>
            <person name="Glavina T."/>
            <person name="Goodstein D."/>
            <person name="Hadi M.Z."/>
            <person name="Hellsten U."/>
            <person name="Hildebrand M."/>
            <person name="Jenkins B.D."/>
            <person name="Jurka J."/>
            <person name="Kapitonov V.V."/>
            <person name="Kroger N."/>
            <person name="Lau W.W."/>
            <person name="Lane T.W."/>
            <person name="Larimer F.W."/>
            <person name="Lippmeier J.C."/>
            <person name="Lucas S."/>
            <person name="Medina M."/>
            <person name="Montsant A."/>
            <person name="Obornik M."/>
            <person name="Parker M.S."/>
            <person name="Palenik B."/>
            <person name="Pazour G.J."/>
            <person name="Richardson P.M."/>
            <person name="Rynearson T.A."/>
            <person name="Saito M.A."/>
            <person name="Schwartz D.C."/>
            <person name="Thamatrakoln K."/>
            <person name="Valentin K."/>
            <person name="Vardi A."/>
            <person name="Wilkerson F.P."/>
            <person name="Rokhsar D.S."/>
        </authorList>
    </citation>
    <scope>NUCLEOTIDE SEQUENCE [LARGE SCALE GENOMIC DNA]</scope>
    <source>
        <strain evidence="2 3">CCMP1335</strain>
    </source>
</reference>
<reference evidence="2 3" key="2">
    <citation type="journal article" date="2008" name="Nature">
        <title>The Phaeodactylum genome reveals the evolutionary history of diatom genomes.</title>
        <authorList>
            <person name="Bowler C."/>
            <person name="Allen A.E."/>
            <person name="Badger J.H."/>
            <person name="Grimwood J."/>
            <person name="Jabbari K."/>
            <person name="Kuo A."/>
            <person name="Maheswari U."/>
            <person name="Martens C."/>
            <person name="Maumus F."/>
            <person name="Otillar R.P."/>
            <person name="Rayko E."/>
            <person name="Salamov A."/>
            <person name="Vandepoele K."/>
            <person name="Beszteri B."/>
            <person name="Gruber A."/>
            <person name="Heijde M."/>
            <person name="Katinka M."/>
            <person name="Mock T."/>
            <person name="Valentin K."/>
            <person name="Verret F."/>
            <person name="Berges J.A."/>
            <person name="Brownlee C."/>
            <person name="Cadoret J.P."/>
            <person name="Chiovitti A."/>
            <person name="Choi C.J."/>
            <person name="Coesel S."/>
            <person name="De Martino A."/>
            <person name="Detter J.C."/>
            <person name="Durkin C."/>
            <person name="Falciatore A."/>
            <person name="Fournet J."/>
            <person name="Haruta M."/>
            <person name="Huysman M.J."/>
            <person name="Jenkins B.D."/>
            <person name="Jiroutova K."/>
            <person name="Jorgensen R.E."/>
            <person name="Joubert Y."/>
            <person name="Kaplan A."/>
            <person name="Kroger N."/>
            <person name="Kroth P.G."/>
            <person name="La Roche J."/>
            <person name="Lindquist E."/>
            <person name="Lommer M."/>
            <person name="Martin-Jezequel V."/>
            <person name="Lopez P.J."/>
            <person name="Lucas S."/>
            <person name="Mangogna M."/>
            <person name="McGinnis K."/>
            <person name="Medlin L.K."/>
            <person name="Montsant A."/>
            <person name="Oudot-Le Secq M.P."/>
            <person name="Napoli C."/>
            <person name="Obornik M."/>
            <person name="Parker M.S."/>
            <person name="Petit J.L."/>
            <person name="Porcel B.M."/>
            <person name="Poulsen N."/>
            <person name="Robison M."/>
            <person name="Rychlewski L."/>
            <person name="Rynearson T.A."/>
            <person name="Schmutz J."/>
            <person name="Shapiro H."/>
            <person name="Siaut M."/>
            <person name="Stanley M."/>
            <person name="Sussman M.R."/>
            <person name="Taylor A.R."/>
            <person name="Vardi A."/>
            <person name="von Dassow P."/>
            <person name="Vyverman W."/>
            <person name="Willis A."/>
            <person name="Wyrwicz L.S."/>
            <person name="Rokhsar D.S."/>
            <person name="Weissenbach J."/>
            <person name="Armbrust E.V."/>
            <person name="Green B.R."/>
            <person name="Van de Peer Y."/>
            <person name="Grigoriev I.V."/>
        </authorList>
    </citation>
    <scope>NUCLEOTIDE SEQUENCE [LARGE SCALE GENOMIC DNA]</scope>
    <source>
        <strain evidence="2 3">CCMP1335</strain>
    </source>
</reference>
<name>B8BW84_THAPS</name>
<accession>B8BW84</accession>
<feature type="chain" id="PRO_5002868725" evidence="1">
    <location>
        <begin position="20"/>
        <end position="245"/>
    </location>
</feature>
<sequence length="245" mass="26012">MKLSQVTLLATVFITPSSAFVVYTNPTARTRNYHLAAVDAALAIDPSVIIAGAAAAVAAVGGVVFTNMKSTVNVNGATAFMIEESTEPKPIDVSIPYDAAATLAYNHYVTSSSSNKVDFEQFKSLYYSQMVAEVKAKVQEGKVNEMKMVLSELEGDAADINQQIEVLFDPSKALFAETESAPVAAKVAEPVAAAPVASVDISVDYNAAAKLAYEASDKSTDFESFRALYVEDTVAMVAAKNPFKN</sequence>
<dbReference type="RefSeq" id="XP_002289038.1">
    <property type="nucleotide sequence ID" value="XM_002289002.1"/>
</dbReference>